<dbReference type="EMBL" id="CP046172">
    <property type="protein sequence ID" value="QIS08747.1"/>
    <property type="molecule type" value="Genomic_DNA"/>
</dbReference>
<feature type="transmembrane region" description="Helical" evidence="1">
    <location>
        <begin position="72"/>
        <end position="93"/>
    </location>
</feature>
<keyword evidence="1" id="KW-0472">Membrane</keyword>
<proteinExistence type="predicted"/>
<feature type="transmembrane region" description="Helical" evidence="1">
    <location>
        <begin position="16"/>
        <end position="36"/>
    </location>
</feature>
<keyword evidence="1" id="KW-0812">Transmembrane</keyword>
<gene>
    <name evidence="2" type="ORF">F5544_04165</name>
</gene>
<dbReference type="RefSeq" id="WP_167471944.1">
    <property type="nucleotide sequence ID" value="NZ_CP046172.1"/>
</dbReference>
<dbReference type="KEGG" id="nah:F5544_04165"/>
<dbReference type="Pfam" id="PF19650">
    <property type="entry name" value="DUF6153"/>
    <property type="match status" value="1"/>
</dbReference>
<keyword evidence="3" id="KW-1185">Reference proteome</keyword>
<accession>A0A6G9Y6P1</accession>
<evidence type="ECO:0000256" key="1">
    <source>
        <dbReference type="SAM" id="Phobius"/>
    </source>
</evidence>
<sequence>MVDQHRPRRVSGPVRMLGLLVLLSAVAVMHVGLFSLGSGSNQAEQHGMAMVASVPEHIDHAQPDGKTVHHEATHPCVFILTALVFAIGLMLLYRLTTIGDGHLPPIPRWSAHAERPPPRTAPSLAELSILRI</sequence>
<dbReference type="InterPro" id="IPR046151">
    <property type="entry name" value="DUF6153"/>
</dbReference>
<protein>
    <submittedName>
        <fullName evidence="2">Uncharacterized protein</fullName>
    </submittedName>
</protein>
<dbReference type="AlphaFoldDB" id="A0A6G9Y6P1"/>
<name>A0A6G9Y6P1_9NOCA</name>
<keyword evidence="1" id="KW-1133">Transmembrane helix</keyword>
<organism evidence="2 3">
    <name type="scientific">Nocardia arthritidis</name>
    <dbReference type="NCBI Taxonomy" id="228602"/>
    <lineage>
        <taxon>Bacteria</taxon>
        <taxon>Bacillati</taxon>
        <taxon>Actinomycetota</taxon>
        <taxon>Actinomycetes</taxon>
        <taxon>Mycobacteriales</taxon>
        <taxon>Nocardiaceae</taxon>
        <taxon>Nocardia</taxon>
    </lineage>
</organism>
<evidence type="ECO:0000313" key="2">
    <source>
        <dbReference type="EMBL" id="QIS08747.1"/>
    </source>
</evidence>
<reference evidence="2 3" key="1">
    <citation type="journal article" date="2019" name="ACS Chem. Biol.">
        <title>Identification and Mobilization of a Cryptic Antibiotic Biosynthesis Gene Locus from a Human-Pathogenic Nocardia Isolate.</title>
        <authorList>
            <person name="Herisse M."/>
            <person name="Ishida K."/>
            <person name="Porter J.L."/>
            <person name="Howden B."/>
            <person name="Hertweck C."/>
            <person name="Stinear T.P."/>
            <person name="Pidot S.J."/>
        </authorList>
    </citation>
    <scope>NUCLEOTIDE SEQUENCE [LARGE SCALE GENOMIC DNA]</scope>
    <source>
        <strain evidence="2 3">AUSMDU00012717</strain>
    </source>
</reference>
<evidence type="ECO:0000313" key="3">
    <source>
        <dbReference type="Proteomes" id="UP000503540"/>
    </source>
</evidence>
<dbReference type="Proteomes" id="UP000503540">
    <property type="component" value="Chromosome"/>
</dbReference>